<feature type="transmembrane region" description="Helical" evidence="5">
    <location>
        <begin position="437"/>
        <end position="457"/>
    </location>
</feature>
<evidence type="ECO:0000256" key="3">
    <source>
        <dbReference type="ARBA" id="ARBA00022989"/>
    </source>
</evidence>
<dbReference type="InterPro" id="IPR036259">
    <property type="entry name" value="MFS_trans_sf"/>
</dbReference>
<feature type="transmembrane region" description="Helical" evidence="5">
    <location>
        <begin position="262"/>
        <end position="280"/>
    </location>
</feature>
<comment type="caution">
    <text evidence="7">The sequence shown here is derived from an EMBL/GenBank/DDBJ whole genome shotgun (WGS) entry which is preliminary data.</text>
</comment>
<dbReference type="OrthoDB" id="2261376at2759"/>
<feature type="transmembrane region" description="Helical" evidence="5">
    <location>
        <begin position="27"/>
        <end position="49"/>
    </location>
</feature>
<evidence type="ECO:0000256" key="5">
    <source>
        <dbReference type="SAM" id="Phobius"/>
    </source>
</evidence>
<dbReference type="PROSITE" id="PS00216">
    <property type="entry name" value="SUGAR_TRANSPORT_1"/>
    <property type="match status" value="1"/>
</dbReference>
<feature type="transmembrane region" description="Helical" evidence="5">
    <location>
        <begin position="233"/>
        <end position="256"/>
    </location>
</feature>
<feature type="transmembrane region" description="Helical" evidence="5">
    <location>
        <begin position="414"/>
        <end position="431"/>
    </location>
</feature>
<evidence type="ECO:0000313" key="8">
    <source>
        <dbReference type="Proteomes" id="UP000625711"/>
    </source>
</evidence>
<dbReference type="InterPro" id="IPR020846">
    <property type="entry name" value="MFS_dom"/>
</dbReference>
<dbReference type="GO" id="GO:0016020">
    <property type="term" value="C:membrane"/>
    <property type="evidence" value="ECO:0007669"/>
    <property type="project" value="UniProtKB-SubCell"/>
</dbReference>
<reference evidence="7" key="1">
    <citation type="submission" date="2020-08" db="EMBL/GenBank/DDBJ databases">
        <title>Genome sequencing and assembly of the red palm weevil Rhynchophorus ferrugineus.</title>
        <authorList>
            <person name="Dias G.B."/>
            <person name="Bergman C.M."/>
            <person name="Manee M."/>
        </authorList>
    </citation>
    <scope>NUCLEOTIDE SEQUENCE</scope>
    <source>
        <strain evidence="7">AA-2017</strain>
        <tissue evidence="7">Whole larva</tissue>
    </source>
</reference>
<dbReference type="SUPFAM" id="SSF103473">
    <property type="entry name" value="MFS general substrate transporter"/>
    <property type="match status" value="1"/>
</dbReference>
<name>A0A834HYW5_RHYFE</name>
<proteinExistence type="predicted"/>
<evidence type="ECO:0000256" key="2">
    <source>
        <dbReference type="ARBA" id="ARBA00022692"/>
    </source>
</evidence>
<dbReference type="InterPro" id="IPR005828">
    <property type="entry name" value="MFS_sugar_transport-like"/>
</dbReference>
<dbReference type="PANTHER" id="PTHR24064">
    <property type="entry name" value="SOLUTE CARRIER FAMILY 22 MEMBER"/>
    <property type="match status" value="1"/>
</dbReference>
<dbReference type="Gene3D" id="1.20.1250.20">
    <property type="entry name" value="MFS general substrate transporter like domains"/>
    <property type="match status" value="1"/>
</dbReference>
<evidence type="ECO:0000256" key="4">
    <source>
        <dbReference type="ARBA" id="ARBA00023136"/>
    </source>
</evidence>
<dbReference type="Pfam" id="PF00083">
    <property type="entry name" value="Sugar_tr"/>
    <property type="match status" value="1"/>
</dbReference>
<feature type="transmembrane region" description="Helical" evidence="5">
    <location>
        <begin position="200"/>
        <end position="221"/>
    </location>
</feature>
<keyword evidence="4 5" id="KW-0472">Membrane</keyword>
<evidence type="ECO:0000256" key="1">
    <source>
        <dbReference type="ARBA" id="ARBA00004141"/>
    </source>
</evidence>
<accession>A0A834HYW5</accession>
<keyword evidence="2 5" id="KW-0812">Transmembrane</keyword>
<keyword evidence="8" id="KW-1185">Reference proteome</keyword>
<dbReference type="Proteomes" id="UP000625711">
    <property type="component" value="Unassembled WGS sequence"/>
</dbReference>
<dbReference type="InterPro" id="IPR005829">
    <property type="entry name" value="Sugar_transporter_CS"/>
</dbReference>
<organism evidence="7 8">
    <name type="scientific">Rhynchophorus ferrugineus</name>
    <name type="common">Red palm weevil</name>
    <name type="synonym">Curculio ferrugineus</name>
    <dbReference type="NCBI Taxonomy" id="354439"/>
    <lineage>
        <taxon>Eukaryota</taxon>
        <taxon>Metazoa</taxon>
        <taxon>Ecdysozoa</taxon>
        <taxon>Arthropoda</taxon>
        <taxon>Hexapoda</taxon>
        <taxon>Insecta</taxon>
        <taxon>Pterygota</taxon>
        <taxon>Neoptera</taxon>
        <taxon>Endopterygota</taxon>
        <taxon>Coleoptera</taxon>
        <taxon>Polyphaga</taxon>
        <taxon>Cucujiformia</taxon>
        <taxon>Curculionidae</taxon>
        <taxon>Dryophthorinae</taxon>
        <taxon>Rhynchophorus</taxon>
    </lineage>
</organism>
<gene>
    <name evidence="7" type="ORF">GWI33_015929</name>
</gene>
<dbReference type="AlphaFoldDB" id="A0A834HYW5"/>
<protein>
    <recommendedName>
        <fullName evidence="6">Major facilitator superfamily (MFS) profile domain-containing protein</fullName>
    </recommendedName>
</protein>
<feature type="domain" description="Major facilitator superfamily (MFS) profile" evidence="6">
    <location>
        <begin position="106"/>
        <end position="522"/>
    </location>
</feature>
<dbReference type="PROSITE" id="PS50850">
    <property type="entry name" value="MFS"/>
    <property type="match status" value="1"/>
</dbReference>
<evidence type="ECO:0000313" key="7">
    <source>
        <dbReference type="EMBL" id="KAF7271160.1"/>
    </source>
</evidence>
<evidence type="ECO:0000259" key="6">
    <source>
        <dbReference type="PROSITE" id="PS50850"/>
    </source>
</evidence>
<comment type="subcellular location">
    <subcellularLocation>
        <location evidence="1">Membrane</location>
        <topology evidence="1">Multi-pass membrane protein</topology>
    </subcellularLocation>
</comment>
<sequence>MTVRRTNVENSLDSILYRLGDFGKYQIQVFGLVCVAVILHSVVHIVYVFTAMDLNYRCKIPGCDATWDPNFDQPWLPSAIPIVNQKTDKCFRYQLVPNRTEPNLNCTEDVFNYNAVERCDEFIYSGVETTILQEYDLQCDENLWKLTMVGTMNSAGQFVGLIISGFISDRYGRKMLLIWGMVLCAICGCLKAFMPTYELFLLMEFLDAAFGSGSYICGFVLGIELVGPKKRVLTGTTISCCYAVGEILVAFAAWSLKHWRPLLLVCYIPPLFLITYLWLIPESIRWNLSKGQVEEAKETLRKLARVNGKEISEKELETLDVQEIERRDCSESLEKSGSILEAVKSGVLMVRLIACCFCWITCVFLFYGLTLNSVALNGNHYVDFILTALVEVPAYIVCNFIVDTMGRKKSLCGSYLLTGTACLAFIFIPPASRWGSLAVYLIGKFGATASFTILYVLTSEMFPTHLRHSFMGTCSTFGRCGSMISPQTPLLAQIWEPLPLISFGVMSLAAALLTMIFPETVNKKLPDTVKEAEDIGKTPPTVKETIERY</sequence>
<dbReference type="GO" id="GO:0022857">
    <property type="term" value="F:transmembrane transporter activity"/>
    <property type="evidence" value="ECO:0007669"/>
    <property type="project" value="InterPro"/>
</dbReference>
<feature type="transmembrane region" description="Helical" evidence="5">
    <location>
        <begin position="176"/>
        <end position="194"/>
    </location>
</feature>
<dbReference type="CDD" id="cd17317">
    <property type="entry name" value="MFS_SLC22"/>
    <property type="match status" value="1"/>
</dbReference>
<dbReference type="EMBL" id="JAACXV010014009">
    <property type="protein sequence ID" value="KAF7271160.1"/>
    <property type="molecule type" value="Genomic_DNA"/>
</dbReference>
<feature type="transmembrane region" description="Helical" evidence="5">
    <location>
        <begin position="348"/>
        <end position="369"/>
    </location>
</feature>
<feature type="transmembrane region" description="Helical" evidence="5">
    <location>
        <begin position="381"/>
        <end position="402"/>
    </location>
</feature>
<keyword evidence="3 5" id="KW-1133">Transmembrane helix</keyword>